<dbReference type="PANTHER" id="PTHR37159">
    <property type="entry name" value="GH11867P"/>
    <property type="match status" value="1"/>
</dbReference>
<reference evidence="2" key="2">
    <citation type="journal article" date="2021" name="World Allergy Organ. J.">
        <title>Chromosome-level assembly of Dermatophagoides farinae genome and transcriptome reveals two novel allergens Der f 37 and Der f 39.</title>
        <authorList>
            <person name="Chen J."/>
            <person name="Cai Z."/>
            <person name="Fan D."/>
            <person name="Hu J."/>
            <person name="Hou Y."/>
            <person name="He Y."/>
            <person name="Zhang Z."/>
            <person name="Zhao Z."/>
            <person name="Gao P."/>
            <person name="Hu W."/>
            <person name="Sun J."/>
            <person name="Li J."/>
            <person name="Ji K."/>
        </authorList>
    </citation>
    <scope>NUCLEOTIDE SEQUENCE</scope>
    <source>
        <strain evidence="2">JKM2019</strain>
    </source>
</reference>
<feature type="transmembrane region" description="Helical" evidence="1">
    <location>
        <begin position="49"/>
        <end position="71"/>
    </location>
</feature>
<reference evidence="2" key="1">
    <citation type="submission" date="2020-06" db="EMBL/GenBank/DDBJ databases">
        <authorList>
            <person name="Ji K."/>
            <person name="Li J."/>
        </authorList>
    </citation>
    <scope>NUCLEOTIDE SEQUENCE</scope>
    <source>
        <strain evidence="2">JKM2019</strain>
        <tissue evidence="2">Whole body</tissue>
    </source>
</reference>
<evidence type="ECO:0000313" key="2">
    <source>
        <dbReference type="EMBL" id="KAH7643584.1"/>
    </source>
</evidence>
<sequence>MSLIDESYAKFHSIGSKLPIDYHREKNHHLPSWIDMDRIKKIRSLYDRYSYSIVFSHLSGLLVLIFNPSIYKTLNKTGKSKNLVTTFYRYYYTAFFVREWYVNKIWLKNDIAYETLNIVKNMHANVSDKQNEGKMPNKDTMSISCVDMTLTQWAFVGFLVLYPKEIGFSLRKEDIETIVHFWAVIGHLLGIEDEYNLCLGDLHTVRKRCQLILDNDVRPHFLNYDHDSATMVERILDII</sequence>
<keyword evidence="1" id="KW-0812">Transmembrane</keyword>
<protein>
    <recommendedName>
        <fullName evidence="3">ER-bound oxygenase mpaB/mpaB'/Rubber oxygenase catalytic domain-containing protein</fullName>
    </recommendedName>
</protein>
<proteinExistence type="predicted"/>
<keyword evidence="1" id="KW-1133">Transmembrane helix</keyword>
<dbReference type="EMBL" id="SDOV01000002">
    <property type="protein sequence ID" value="KAH7643584.1"/>
    <property type="molecule type" value="Genomic_DNA"/>
</dbReference>
<organism evidence="2">
    <name type="scientific">Dermatophagoides farinae</name>
    <name type="common">American house dust mite</name>
    <dbReference type="NCBI Taxonomy" id="6954"/>
    <lineage>
        <taxon>Eukaryota</taxon>
        <taxon>Metazoa</taxon>
        <taxon>Ecdysozoa</taxon>
        <taxon>Arthropoda</taxon>
        <taxon>Chelicerata</taxon>
        <taxon>Arachnida</taxon>
        <taxon>Acari</taxon>
        <taxon>Acariformes</taxon>
        <taxon>Sarcoptiformes</taxon>
        <taxon>Astigmata</taxon>
        <taxon>Psoroptidia</taxon>
        <taxon>Analgoidea</taxon>
        <taxon>Pyroglyphidae</taxon>
        <taxon>Dermatophagoidinae</taxon>
        <taxon>Dermatophagoides</taxon>
    </lineage>
</organism>
<evidence type="ECO:0008006" key="3">
    <source>
        <dbReference type="Google" id="ProtNLM"/>
    </source>
</evidence>
<gene>
    <name evidence="2" type="ORF">HUG17_5946</name>
</gene>
<dbReference type="AlphaFoldDB" id="A0A9D4SIC4"/>
<evidence type="ECO:0000256" key="1">
    <source>
        <dbReference type="SAM" id="Phobius"/>
    </source>
</evidence>
<name>A0A9D4SIC4_DERFA</name>
<accession>A0A9D4SIC4</accession>
<feature type="transmembrane region" description="Helical" evidence="1">
    <location>
        <begin position="141"/>
        <end position="162"/>
    </location>
</feature>
<dbReference type="Proteomes" id="UP000828236">
    <property type="component" value="Unassembled WGS sequence"/>
</dbReference>
<dbReference type="PANTHER" id="PTHR37159:SF1">
    <property type="entry name" value="GH11867P"/>
    <property type="match status" value="1"/>
</dbReference>
<keyword evidence="1" id="KW-0472">Membrane</keyword>
<comment type="caution">
    <text evidence="2">The sequence shown here is derived from an EMBL/GenBank/DDBJ whole genome shotgun (WGS) entry which is preliminary data.</text>
</comment>